<dbReference type="InterPro" id="IPR050404">
    <property type="entry name" value="Heme-degrading_MO"/>
</dbReference>
<dbReference type="EMBL" id="SWJZ01000026">
    <property type="protein sequence ID" value="TKD21673.1"/>
    <property type="molecule type" value="Genomic_DNA"/>
</dbReference>
<dbReference type="InterPro" id="IPR011008">
    <property type="entry name" value="Dimeric_a/b-barrel"/>
</dbReference>
<comment type="caution">
    <text evidence="2">The sequence shown here is derived from an EMBL/GenBank/DDBJ whole genome shotgun (WGS) entry which is preliminary data.</text>
</comment>
<dbReference type="Pfam" id="PF03992">
    <property type="entry name" value="ABM"/>
    <property type="match status" value="1"/>
</dbReference>
<feature type="domain" description="ABM" evidence="1">
    <location>
        <begin position="2"/>
        <end position="97"/>
    </location>
</feature>
<evidence type="ECO:0000313" key="3">
    <source>
        <dbReference type="Proteomes" id="UP000310597"/>
    </source>
</evidence>
<dbReference type="PANTHER" id="PTHR34474:SF2">
    <property type="entry name" value="SIGNAL TRANSDUCTION PROTEIN TRAP"/>
    <property type="match status" value="1"/>
</dbReference>
<keyword evidence="2" id="KW-0503">Monooxygenase</keyword>
<evidence type="ECO:0000259" key="1">
    <source>
        <dbReference type="PROSITE" id="PS51725"/>
    </source>
</evidence>
<dbReference type="PANTHER" id="PTHR34474">
    <property type="entry name" value="SIGNAL TRANSDUCTION PROTEIN TRAP"/>
    <property type="match status" value="1"/>
</dbReference>
<accession>A0A4U1JTV6</accession>
<proteinExistence type="predicted"/>
<protein>
    <submittedName>
        <fullName evidence="2">Antibiotic biosynthesis monooxygenase</fullName>
    </submittedName>
</protein>
<evidence type="ECO:0000313" key="2">
    <source>
        <dbReference type="EMBL" id="TKD21673.1"/>
    </source>
</evidence>
<dbReference type="AlphaFoldDB" id="A0A4U1JTV6"/>
<dbReference type="OrthoDB" id="9798115at2"/>
<name>A0A4U1JTV6_RHOCA</name>
<dbReference type="PROSITE" id="PS51725">
    <property type="entry name" value="ABM"/>
    <property type="match status" value="1"/>
</dbReference>
<sequence length="107" mass="12201">MFLAMNRFTVPLENAAEFEALWLGRDSRLHELPGFVEFSMLRGPEAEDGTRLYASHTVWESEADFRAWTTSQQFREAHARAGDSRKLHAGAPRFEGFTAIQVKTRQG</sequence>
<reference evidence="2 3" key="1">
    <citation type="submission" date="2019-04" db="EMBL/GenBank/DDBJ databases">
        <title>Draft Whole-Genome sequence of the purple photosynthetic bacterium Rhodobacter capsulatus SP108 with an indigenous class A beta-lactamase.</title>
        <authorList>
            <person name="Robertson S."/>
            <person name="Meyer T.E."/>
            <person name="Kyndt J.A."/>
        </authorList>
    </citation>
    <scope>NUCLEOTIDE SEQUENCE [LARGE SCALE GENOMIC DNA]</scope>
    <source>
        <strain evidence="2 3">SP108</strain>
    </source>
</reference>
<dbReference type="Proteomes" id="UP000310597">
    <property type="component" value="Unassembled WGS sequence"/>
</dbReference>
<keyword evidence="2" id="KW-0560">Oxidoreductase</keyword>
<dbReference type="InterPro" id="IPR007138">
    <property type="entry name" value="ABM_dom"/>
</dbReference>
<dbReference type="SUPFAM" id="SSF54909">
    <property type="entry name" value="Dimeric alpha+beta barrel"/>
    <property type="match status" value="1"/>
</dbReference>
<organism evidence="2 3">
    <name type="scientific">Rhodobacter capsulatus</name>
    <name type="common">Rhodopseudomonas capsulata</name>
    <dbReference type="NCBI Taxonomy" id="1061"/>
    <lineage>
        <taxon>Bacteria</taxon>
        <taxon>Pseudomonadati</taxon>
        <taxon>Pseudomonadota</taxon>
        <taxon>Alphaproteobacteria</taxon>
        <taxon>Rhodobacterales</taxon>
        <taxon>Rhodobacter group</taxon>
        <taxon>Rhodobacter</taxon>
    </lineage>
</organism>
<gene>
    <name evidence="2" type="ORF">FBT96_07975</name>
</gene>
<dbReference type="GO" id="GO:0004497">
    <property type="term" value="F:monooxygenase activity"/>
    <property type="evidence" value="ECO:0007669"/>
    <property type="project" value="UniProtKB-KW"/>
</dbReference>
<dbReference type="RefSeq" id="WP_136905780.1">
    <property type="nucleotide sequence ID" value="NZ_SWJZ01000026.1"/>
</dbReference>
<dbReference type="Gene3D" id="3.30.70.100">
    <property type="match status" value="1"/>
</dbReference>